<keyword evidence="6" id="KW-0007">Acetylation</keyword>
<dbReference type="InterPro" id="IPR018073">
    <property type="entry name" value="Prot_inh_cystat_CS"/>
</dbReference>
<dbReference type="Gene3D" id="3.10.450.10">
    <property type="match status" value="1"/>
</dbReference>
<evidence type="ECO:0000313" key="8">
    <source>
        <dbReference type="Ensembl" id="ENSBIXP00005016885.1"/>
    </source>
</evidence>
<dbReference type="GO" id="GO:0004869">
    <property type="term" value="F:cysteine-type endopeptidase inhibitor activity"/>
    <property type="evidence" value="ECO:0007669"/>
    <property type="project" value="UniProtKB-KW"/>
</dbReference>
<dbReference type="InterPro" id="IPR000010">
    <property type="entry name" value="Cystatin_dom"/>
</dbReference>
<dbReference type="GO" id="GO:0005829">
    <property type="term" value="C:cytosol"/>
    <property type="evidence" value="ECO:0007669"/>
    <property type="project" value="TreeGrafter"/>
</dbReference>
<evidence type="ECO:0000256" key="2">
    <source>
        <dbReference type="ARBA" id="ARBA00009403"/>
    </source>
</evidence>
<dbReference type="InterPro" id="IPR001713">
    <property type="entry name" value="Prot_inh_stefin"/>
</dbReference>
<dbReference type="Proteomes" id="UP000429181">
    <property type="component" value="Chromosome 1"/>
</dbReference>
<dbReference type="SMART" id="SM00043">
    <property type="entry name" value="CY"/>
    <property type="match status" value="1"/>
</dbReference>
<evidence type="ECO:0000313" key="9">
    <source>
        <dbReference type="Proteomes" id="UP000429181"/>
    </source>
</evidence>
<dbReference type="PANTHER" id="PTHR11414">
    <property type="entry name" value="CYSTATIN FAMILY MEMBER"/>
    <property type="match status" value="1"/>
</dbReference>
<evidence type="ECO:0000256" key="5">
    <source>
        <dbReference type="ARBA" id="ARBA00022704"/>
    </source>
</evidence>
<dbReference type="Pfam" id="PF00031">
    <property type="entry name" value="Cystatin"/>
    <property type="match status" value="1"/>
</dbReference>
<dbReference type="InterPro" id="IPR046350">
    <property type="entry name" value="Cystatin_sf"/>
</dbReference>
<keyword evidence="4" id="KW-0646">Protease inhibitor</keyword>
<dbReference type="GeneID" id="113895718"/>
<dbReference type="RefSeq" id="XP_027403043.1">
    <property type="nucleotide sequence ID" value="XM_027547242.1"/>
</dbReference>
<sequence>MTAAPGLGARLRSTTPASVRCSGECPLLPRDCRSRVTAARCPHAPAPLAAKMMCGGTSATQQATAETQAIADKVKSQLEEKENKKFPVFKALEFKSQLVAGKNYFIKVQVDEDDFVHIRVFESLPHENKPVALTSYQTNKSRHDELTYF</sequence>
<accession>A0A4W2GIX0</accession>
<evidence type="ECO:0000256" key="1">
    <source>
        <dbReference type="ARBA" id="ARBA00004496"/>
    </source>
</evidence>
<evidence type="ECO:0000259" key="7">
    <source>
        <dbReference type="SMART" id="SM00043"/>
    </source>
</evidence>
<proteinExistence type="inferred from homology"/>
<evidence type="ECO:0000256" key="4">
    <source>
        <dbReference type="ARBA" id="ARBA00022690"/>
    </source>
</evidence>
<reference evidence="8" key="2">
    <citation type="submission" date="2025-08" db="UniProtKB">
        <authorList>
            <consortium name="Ensembl"/>
        </authorList>
    </citation>
    <scope>IDENTIFICATION</scope>
</reference>
<dbReference type="PANTHER" id="PTHR11414:SF22">
    <property type="entry name" value="CYSTATIN-B"/>
    <property type="match status" value="1"/>
</dbReference>
<gene>
    <name evidence="8" type="primary">LOC113895718</name>
</gene>
<organism evidence="8 9">
    <name type="scientific">Bos indicus x Bos taurus</name>
    <name type="common">Hybrid cattle</name>
    <dbReference type="NCBI Taxonomy" id="30522"/>
    <lineage>
        <taxon>Eukaryota</taxon>
        <taxon>Metazoa</taxon>
        <taxon>Chordata</taxon>
        <taxon>Craniata</taxon>
        <taxon>Vertebrata</taxon>
        <taxon>Euteleostomi</taxon>
        <taxon>Mammalia</taxon>
        <taxon>Eutheria</taxon>
        <taxon>Laurasiatheria</taxon>
        <taxon>Artiodactyla</taxon>
        <taxon>Ruminantia</taxon>
        <taxon>Pecora</taxon>
        <taxon>Bovidae</taxon>
        <taxon>Bovinae</taxon>
        <taxon>Bos</taxon>
    </lineage>
</organism>
<dbReference type="PRINTS" id="PR00295">
    <property type="entry name" value="STEFINA"/>
</dbReference>
<feature type="domain" description="Cystatin" evidence="7">
    <location>
        <begin position="52"/>
        <end position="149"/>
    </location>
</feature>
<name>A0A4W2GIX0_BOBOX</name>
<keyword evidence="3" id="KW-0963">Cytoplasm</keyword>
<comment type="subcellular location">
    <subcellularLocation>
        <location evidence="1">Cytoplasm</location>
    </subcellularLocation>
</comment>
<evidence type="ECO:0000256" key="6">
    <source>
        <dbReference type="ARBA" id="ARBA00022990"/>
    </source>
</evidence>
<reference evidence="8 9" key="1">
    <citation type="submission" date="2018-11" db="EMBL/GenBank/DDBJ databases">
        <title>Haplotype-resolved cattle genomes.</title>
        <authorList>
            <person name="Low W.Y."/>
            <person name="Tearle R."/>
            <person name="Bickhart D.M."/>
            <person name="Rosen B.D."/>
            <person name="Koren S."/>
            <person name="Rhie A."/>
            <person name="Hiendleder S."/>
            <person name="Phillippy A.M."/>
            <person name="Smith T.P.L."/>
            <person name="Williams J.L."/>
        </authorList>
    </citation>
    <scope>NUCLEOTIDE SEQUENCE [LARGE SCALE GENOMIC DNA]</scope>
</reference>
<dbReference type="AlphaFoldDB" id="A0A4W2GIX0"/>
<evidence type="ECO:0000256" key="3">
    <source>
        <dbReference type="ARBA" id="ARBA00022490"/>
    </source>
</evidence>
<comment type="similarity">
    <text evidence="2">Belongs to the cystatin family.</text>
</comment>
<dbReference type="Ensembl" id="ENSBIXT00005028424.1">
    <property type="protein sequence ID" value="ENSBIXP00005016885.1"/>
    <property type="gene ID" value="ENSBIXG00005020433.1"/>
</dbReference>
<dbReference type="FunFam" id="3.10.450.10:FF:000001">
    <property type="entry name" value="Cystatin-A"/>
    <property type="match status" value="1"/>
</dbReference>
<dbReference type="GeneTree" id="ENSGT00940000154826"/>
<keyword evidence="5" id="KW-0789">Thiol protease inhibitor</keyword>
<protein>
    <submittedName>
        <fullName evidence="8">Stefin-C</fullName>
    </submittedName>
</protein>
<dbReference type="SUPFAM" id="SSF54403">
    <property type="entry name" value="Cystatin/monellin"/>
    <property type="match status" value="1"/>
</dbReference>
<dbReference type="CDD" id="cd00042">
    <property type="entry name" value="CY"/>
    <property type="match status" value="1"/>
</dbReference>
<dbReference type="PROSITE" id="PS00287">
    <property type="entry name" value="CYSTATIN"/>
    <property type="match status" value="1"/>
</dbReference>